<sequence>MDVNLIAATRDNWLEAIALNVHHDQADFVPSAAVSLAKVHIKPDGDGVTYLPFCIYHEEHMVGFIMHAFEEDTTNMYWINGFFIDARYQRKGFGRSALLQMTAYIRSSFPQCEEIRLTVHKHNSNARRLYEQAGFQTTGEVWDDEVVMALDLGE</sequence>
<evidence type="ECO:0000259" key="1">
    <source>
        <dbReference type="PROSITE" id="PS51186"/>
    </source>
</evidence>
<accession>A0A2N5M8P3</accession>
<proteinExistence type="predicted"/>
<feature type="domain" description="N-acetyltransferase" evidence="1">
    <location>
        <begin position="3"/>
        <end position="153"/>
    </location>
</feature>
<dbReference type="InterPro" id="IPR016181">
    <property type="entry name" value="Acyl_CoA_acyltransferase"/>
</dbReference>
<dbReference type="PANTHER" id="PTHR43617">
    <property type="entry name" value="L-AMINO ACID N-ACETYLTRANSFERASE"/>
    <property type="match status" value="1"/>
</dbReference>
<reference evidence="2 3" key="1">
    <citation type="submission" date="2017-11" db="EMBL/GenBank/DDBJ databases">
        <title>Comparitive Functional Genomics of Dry Heat Resistant strains isolated from the Viking Spacecraft.</title>
        <authorList>
            <person name="Seuylemezian A."/>
            <person name="Cooper K."/>
            <person name="Vaishampayan P."/>
        </authorList>
    </citation>
    <scope>NUCLEOTIDE SEQUENCE [LARGE SCALE GENOMIC DNA]</scope>
    <source>
        <strain evidence="2 3">V1-29</strain>
    </source>
</reference>
<keyword evidence="2" id="KW-0808">Transferase</keyword>
<dbReference type="OrthoDB" id="9127144at2"/>
<dbReference type="InterPro" id="IPR050276">
    <property type="entry name" value="MshD_Acetyltransferase"/>
</dbReference>
<dbReference type="Proteomes" id="UP000234748">
    <property type="component" value="Unassembled WGS sequence"/>
</dbReference>
<dbReference type="EMBL" id="PGUY01000017">
    <property type="protein sequence ID" value="PLT30717.1"/>
    <property type="molecule type" value="Genomic_DNA"/>
</dbReference>
<organism evidence="2 3">
    <name type="scientific">Peribacillus deserti</name>
    <dbReference type="NCBI Taxonomy" id="673318"/>
    <lineage>
        <taxon>Bacteria</taxon>
        <taxon>Bacillati</taxon>
        <taxon>Bacillota</taxon>
        <taxon>Bacilli</taxon>
        <taxon>Bacillales</taxon>
        <taxon>Bacillaceae</taxon>
        <taxon>Peribacillus</taxon>
    </lineage>
</organism>
<dbReference type="Gene3D" id="3.40.630.30">
    <property type="match status" value="1"/>
</dbReference>
<dbReference type="AlphaFoldDB" id="A0A2N5M8P3"/>
<dbReference type="SUPFAM" id="SSF55729">
    <property type="entry name" value="Acyl-CoA N-acyltransferases (Nat)"/>
    <property type="match status" value="1"/>
</dbReference>
<dbReference type="RefSeq" id="WP_101640783.1">
    <property type="nucleotide sequence ID" value="NZ_PGUY01000017.1"/>
</dbReference>
<dbReference type="InterPro" id="IPR000182">
    <property type="entry name" value="GNAT_dom"/>
</dbReference>
<protein>
    <submittedName>
        <fullName evidence="2">GNAT family N-acetyltransferase</fullName>
    </submittedName>
</protein>
<comment type="caution">
    <text evidence="2">The sequence shown here is derived from an EMBL/GenBank/DDBJ whole genome shotgun (WGS) entry which is preliminary data.</text>
</comment>
<gene>
    <name evidence="2" type="ORF">CUU66_06055</name>
</gene>
<name>A0A2N5M8P3_9BACI</name>
<keyword evidence="3" id="KW-1185">Reference proteome</keyword>
<evidence type="ECO:0000313" key="2">
    <source>
        <dbReference type="EMBL" id="PLT30717.1"/>
    </source>
</evidence>
<dbReference type="GO" id="GO:0016747">
    <property type="term" value="F:acyltransferase activity, transferring groups other than amino-acyl groups"/>
    <property type="evidence" value="ECO:0007669"/>
    <property type="project" value="InterPro"/>
</dbReference>
<dbReference type="Pfam" id="PF00583">
    <property type="entry name" value="Acetyltransf_1"/>
    <property type="match status" value="1"/>
</dbReference>
<evidence type="ECO:0000313" key="3">
    <source>
        <dbReference type="Proteomes" id="UP000234748"/>
    </source>
</evidence>
<dbReference type="CDD" id="cd04301">
    <property type="entry name" value="NAT_SF"/>
    <property type="match status" value="1"/>
</dbReference>
<dbReference type="PROSITE" id="PS51186">
    <property type="entry name" value="GNAT"/>
    <property type="match status" value="1"/>
</dbReference>